<dbReference type="InterPro" id="IPR036388">
    <property type="entry name" value="WH-like_DNA-bd_sf"/>
</dbReference>
<dbReference type="SUPFAM" id="SSF46785">
    <property type="entry name" value="Winged helix' DNA-binding domain"/>
    <property type="match status" value="1"/>
</dbReference>
<comment type="caution">
    <text evidence="2">The sequence shown here is derived from an EMBL/GenBank/DDBJ whole genome shotgun (WGS) entry which is preliminary data.</text>
</comment>
<organism evidence="2">
    <name type="scientific">marine sediment metagenome</name>
    <dbReference type="NCBI Taxonomy" id="412755"/>
    <lineage>
        <taxon>unclassified sequences</taxon>
        <taxon>metagenomes</taxon>
        <taxon>ecological metagenomes</taxon>
    </lineage>
</organism>
<dbReference type="AlphaFoldDB" id="X0X3B5"/>
<sequence length="174" mass="20714">MFKELNILKLFFEKPTREFNVREVGRLVKISPATASKELKRFVKEGLLRERKERMLLLYKANMESDYYRDFKIFYNIMKIKNSKLIDALNKFYLKPTIILFGSTSNGFDTEMSDLDLLLISERTEIFPDLLKFEKKINRKIQIIIVKDVKHLKNEYLINNILNGTVLQGKIKWI</sequence>
<dbReference type="SUPFAM" id="SSF81301">
    <property type="entry name" value="Nucleotidyltransferase"/>
    <property type="match status" value="1"/>
</dbReference>
<dbReference type="InterPro" id="IPR036390">
    <property type="entry name" value="WH_DNA-bd_sf"/>
</dbReference>
<dbReference type="InterPro" id="IPR043519">
    <property type="entry name" value="NT_sf"/>
</dbReference>
<gene>
    <name evidence="2" type="ORF">S01H1_70143</name>
</gene>
<protein>
    <recommendedName>
        <fullName evidence="1">Polymerase nucleotidyl transferase domain-containing protein</fullName>
    </recommendedName>
</protein>
<dbReference type="Pfam" id="PF01909">
    <property type="entry name" value="NTP_transf_2"/>
    <property type="match status" value="1"/>
</dbReference>
<accession>X0X3B5</accession>
<dbReference type="Gene3D" id="1.10.10.10">
    <property type="entry name" value="Winged helix-like DNA-binding domain superfamily/Winged helix DNA-binding domain"/>
    <property type="match status" value="1"/>
</dbReference>
<reference evidence="2" key="1">
    <citation type="journal article" date="2014" name="Front. Microbiol.">
        <title>High frequency of phylogenetically diverse reductive dehalogenase-homologous genes in deep subseafloor sedimentary metagenomes.</title>
        <authorList>
            <person name="Kawai M."/>
            <person name="Futagami T."/>
            <person name="Toyoda A."/>
            <person name="Takaki Y."/>
            <person name="Nishi S."/>
            <person name="Hori S."/>
            <person name="Arai W."/>
            <person name="Tsubouchi T."/>
            <person name="Morono Y."/>
            <person name="Uchiyama I."/>
            <person name="Ito T."/>
            <person name="Fujiyama A."/>
            <person name="Inagaki F."/>
            <person name="Takami H."/>
        </authorList>
    </citation>
    <scope>NUCLEOTIDE SEQUENCE</scope>
    <source>
        <strain evidence="2">Expedition CK06-06</strain>
    </source>
</reference>
<dbReference type="CDD" id="cd00090">
    <property type="entry name" value="HTH_ARSR"/>
    <property type="match status" value="1"/>
</dbReference>
<name>X0X3B5_9ZZZZ</name>
<feature type="domain" description="Polymerase nucleotidyl transferase" evidence="1">
    <location>
        <begin position="84"/>
        <end position="164"/>
    </location>
</feature>
<dbReference type="InterPro" id="IPR002934">
    <property type="entry name" value="Polymerase_NTP_transf_dom"/>
</dbReference>
<evidence type="ECO:0000259" key="1">
    <source>
        <dbReference type="Pfam" id="PF01909"/>
    </source>
</evidence>
<dbReference type="GO" id="GO:0016779">
    <property type="term" value="F:nucleotidyltransferase activity"/>
    <property type="evidence" value="ECO:0007669"/>
    <property type="project" value="InterPro"/>
</dbReference>
<dbReference type="EMBL" id="BARS01046621">
    <property type="protein sequence ID" value="GAG31143.1"/>
    <property type="molecule type" value="Genomic_DNA"/>
</dbReference>
<proteinExistence type="predicted"/>
<dbReference type="Gene3D" id="3.30.460.10">
    <property type="entry name" value="Beta Polymerase, domain 2"/>
    <property type="match status" value="1"/>
</dbReference>
<dbReference type="InterPro" id="IPR011991">
    <property type="entry name" value="ArsR-like_HTH"/>
</dbReference>
<evidence type="ECO:0000313" key="2">
    <source>
        <dbReference type="EMBL" id="GAG31143.1"/>
    </source>
</evidence>
<dbReference type="CDD" id="cd05403">
    <property type="entry name" value="NT_KNTase_like"/>
    <property type="match status" value="1"/>
</dbReference>